<dbReference type="NCBIfam" id="TIGR01653">
    <property type="entry name" value="lactococcin_972"/>
    <property type="match status" value="1"/>
</dbReference>
<dbReference type="OrthoDB" id="5125456at2"/>
<feature type="chain" id="PRO_5039124014" evidence="1">
    <location>
        <begin position="26"/>
        <end position="103"/>
    </location>
</feature>
<dbReference type="Gene3D" id="2.60.40.2850">
    <property type="match status" value="1"/>
</dbReference>
<name>A0A4R9ABJ2_9MICO</name>
<organism evidence="2 3">
    <name type="scientific">Cryobacterium suzukii</name>
    <dbReference type="NCBI Taxonomy" id="1259198"/>
    <lineage>
        <taxon>Bacteria</taxon>
        <taxon>Bacillati</taxon>
        <taxon>Actinomycetota</taxon>
        <taxon>Actinomycetes</taxon>
        <taxon>Micrococcales</taxon>
        <taxon>Microbacteriaceae</taxon>
        <taxon>Cryobacterium</taxon>
    </lineage>
</organism>
<protein>
    <submittedName>
        <fullName evidence="2">Lactococcin 972 family bacteriocin</fullName>
    </submittedName>
</protein>
<dbReference type="InterPro" id="IPR006540">
    <property type="entry name" value="Lactococcin_972"/>
</dbReference>
<comment type="caution">
    <text evidence="2">The sequence shown here is derived from an EMBL/GenBank/DDBJ whole genome shotgun (WGS) entry which is preliminary data.</text>
</comment>
<accession>A0A4R9ABJ2</accession>
<dbReference type="Proteomes" id="UP000298170">
    <property type="component" value="Unassembled WGS sequence"/>
</dbReference>
<dbReference type="AlphaFoldDB" id="A0A4R9ABJ2"/>
<keyword evidence="3" id="KW-1185">Reference proteome</keyword>
<keyword evidence="1" id="KW-0732">Signal</keyword>
<feature type="signal peptide" evidence="1">
    <location>
        <begin position="1"/>
        <end position="25"/>
    </location>
</feature>
<evidence type="ECO:0000313" key="2">
    <source>
        <dbReference type="EMBL" id="TFD56759.1"/>
    </source>
</evidence>
<sequence length="103" mass="11258">MKKITKGLFVTATVFALLTAVPATAAFAANHVENVGGGTWQWGDSSGTAYSNYYHSSKTHSATVCDGSWANNCTQDLQIKGVWAKASKPDYWVNVEKAYWNTY</sequence>
<dbReference type="RefSeq" id="WP_134516823.1">
    <property type="nucleotide sequence ID" value="NZ_SOHJ01000015.1"/>
</dbReference>
<dbReference type="EMBL" id="SOHJ01000015">
    <property type="protein sequence ID" value="TFD56759.1"/>
    <property type="molecule type" value="Genomic_DNA"/>
</dbReference>
<evidence type="ECO:0000313" key="3">
    <source>
        <dbReference type="Proteomes" id="UP000298170"/>
    </source>
</evidence>
<evidence type="ECO:0000256" key="1">
    <source>
        <dbReference type="SAM" id="SignalP"/>
    </source>
</evidence>
<gene>
    <name evidence="2" type="ORF">E3T39_15595</name>
</gene>
<dbReference type="Pfam" id="PF09683">
    <property type="entry name" value="Lactococcin_972"/>
    <property type="match status" value="1"/>
</dbReference>
<proteinExistence type="predicted"/>
<reference evidence="2 3" key="1">
    <citation type="submission" date="2019-03" db="EMBL/GenBank/DDBJ databases">
        <title>Genomics of glacier-inhabiting Cryobacterium strains.</title>
        <authorList>
            <person name="Liu Q."/>
            <person name="Xin Y.-H."/>
        </authorList>
    </citation>
    <scope>NUCLEOTIDE SEQUENCE [LARGE SCALE GENOMIC DNA]</scope>
    <source>
        <strain evidence="2 3">Sr39</strain>
    </source>
</reference>